<dbReference type="SMART" id="SM00382">
    <property type="entry name" value="AAA"/>
    <property type="match status" value="1"/>
</dbReference>
<dbReference type="InterPro" id="IPR002611">
    <property type="entry name" value="IstB_ATP-bd"/>
</dbReference>
<dbReference type="Proteomes" id="UP001339883">
    <property type="component" value="Unassembled WGS sequence"/>
</dbReference>
<keyword evidence="2" id="KW-0067">ATP-binding</keyword>
<reference evidence="2 3" key="1">
    <citation type="submission" date="2019-08" db="EMBL/GenBank/DDBJ databases">
        <title>Five species of Acinetobacter isolated from floral nectar and animal pollinators.</title>
        <authorList>
            <person name="Hendry T.A."/>
        </authorList>
    </citation>
    <scope>NUCLEOTIDE SEQUENCE [LARGE SCALE GENOMIC DNA]</scope>
    <source>
        <strain evidence="2 3">MD18.27</strain>
    </source>
</reference>
<sequence length="256" mass="29845">MNAMVKNPLASRIQPINQFCEKHHGEQMFEMMGRPFCKKCSLEALEQARSSVQTQSDFANMQAEKRMSNAMLPHRHKHCAFENYRTDHDGQANAKAESIRFYQGFLRKKMRNLVMVGRTGTGKTHLACALARNLLAKKQNIRYITSEDMVNKIAETWSKKQLGETEASMIARFVDCDLLILDEYGLHDQHETRLQLVHKVLYARYNARKPTMLISNFTKQQLQENLGDRLWSRFQEDHMTMVECDWEDTRSKQVAL</sequence>
<dbReference type="CDD" id="cd00009">
    <property type="entry name" value="AAA"/>
    <property type="match status" value="1"/>
</dbReference>
<dbReference type="PANTHER" id="PTHR30050:SF4">
    <property type="entry name" value="ATP-BINDING PROTEIN RV3427C IN INSERTION SEQUENCE-RELATED"/>
    <property type="match status" value="1"/>
</dbReference>
<dbReference type="EMBL" id="VTDN01000007">
    <property type="protein sequence ID" value="MEB5477284.1"/>
    <property type="molecule type" value="Genomic_DNA"/>
</dbReference>
<dbReference type="PANTHER" id="PTHR30050">
    <property type="entry name" value="CHROMOSOMAL REPLICATION INITIATOR PROTEIN DNAA"/>
    <property type="match status" value="1"/>
</dbReference>
<evidence type="ECO:0000259" key="1">
    <source>
        <dbReference type="SMART" id="SM00382"/>
    </source>
</evidence>
<dbReference type="InterPro" id="IPR027417">
    <property type="entry name" value="P-loop_NTPase"/>
</dbReference>
<dbReference type="GO" id="GO:0005524">
    <property type="term" value="F:ATP binding"/>
    <property type="evidence" value="ECO:0007669"/>
    <property type="project" value="UniProtKB-KW"/>
</dbReference>
<accession>A0ABU6DTV4</accession>
<dbReference type="InterPro" id="IPR003593">
    <property type="entry name" value="AAA+_ATPase"/>
</dbReference>
<organism evidence="2 3">
    <name type="scientific">Acinetobacter pollinis</name>
    <dbReference type="NCBI Taxonomy" id="2605270"/>
    <lineage>
        <taxon>Bacteria</taxon>
        <taxon>Pseudomonadati</taxon>
        <taxon>Pseudomonadota</taxon>
        <taxon>Gammaproteobacteria</taxon>
        <taxon>Moraxellales</taxon>
        <taxon>Moraxellaceae</taxon>
        <taxon>Acinetobacter</taxon>
    </lineage>
</organism>
<keyword evidence="2" id="KW-0547">Nucleotide-binding</keyword>
<dbReference type="Gene3D" id="3.40.50.300">
    <property type="entry name" value="P-loop containing nucleotide triphosphate hydrolases"/>
    <property type="match status" value="1"/>
</dbReference>
<evidence type="ECO:0000313" key="2">
    <source>
        <dbReference type="EMBL" id="MEB5477284.1"/>
    </source>
</evidence>
<comment type="caution">
    <text evidence="2">The sequence shown here is derived from an EMBL/GenBank/DDBJ whole genome shotgun (WGS) entry which is preliminary data.</text>
</comment>
<dbReference type="SUPFAM" id="SSF52540">
    <property type="entry name" value="P-loop containing nucleoside triphosphate hydrolases"/>
    <property type="match status" value="1"/>
</dbReference>
<proteinExistence type="predicted"/>
<dbReference type="PRINTS" id="PR00051">
    <property type="entry name" value="DNAA"/>
</dbReference>
<dbReference type="InterPro" id="IPR020591">
    <property type="entry name" value="Chromosome_initiator_DnaA-like"/>
</dbReference>
<dbReference type="RefSeq" id="WP_325775665.1">
    <property type="nucleotide sequence ID" value="NZ_VTDN01000007.1"/>
</dbReference>
<keyword evidence="3" id="KW-1185">Reference proteome</keyword>
<evidence type="ECO:0000313" key="3">
    <source>
        <dbReference type="Proteomes" id="UP001339883"/>
    </source>
</evidence>
<protein>
    <submittedName>
        <fullName evidence="2">ATP-binding protein</fullName>
    </submittedName>
</protein>
<name>A0ABU6DTV4_9GAMM</name>
<gene>
    <name evidence="2" type="ORF">I2F25_09560</name>
</gene>
<feature type="domain" description="AAA+ ATPase" evidence="1">
    <location>
        <begin position="109"/>
        <end position="240"/>
    </location>
</feature>
<dbReference type="Pfam" id="PF01695">
    <property type="entry name" value="IstB_IS21"/>
    <property type="match status" value="1"/>
</dbReference>